<keyword evidence="3" id="KW-0540">Nuclease</keyword>
<evidence type="ECO:0000256" key="1">
    <source>
        <dbReference type="ARBA" id="ARBA00006620"/>
    </source>
</evidence>
<evidence type="ECO:0000313" key="9">
    <source>
        <dbReference type="Proteomes" id="UP000001508"/>
    </source>
</evidence>
<dbReference type="RefSeq" id="WP_013164237.1">
    <property type="nucleotide sequence ID" value="NC_014216.1"/>
</dbReference>
<dbReference type="GO" id="GO:0003729">
    <property type="term" value="F:mRNA binding"/>
    <property type="evidence" value="ECO:0007669"/>
    <property type="project" value="InterPro"/>
</dbReference>
<dbReference type="Gene3D" id="3.30.920.30">
    <property type="entry name" value="Hypothetical protein"/>
    <property type="match status" value="1"/>
</dbReference>
<dbReference type="Pfam" id="PF07927">
    <property type="entry name" value="HicA_toxin"/>
    <property type="match status" value="1"/>
</dbReference>
<evidence type="ECO:0000256" key="7">
    <source>
        <dbReference type="ARBA" id="ARBA00023016"/>
    </source>
</evidence>
<evidence type="ECO:0000256" key="3">
    <source>
        <dbReference type="ARBA" id="ARBA00022722"/>
    </source>
</evidence>
<dbReference type="InterPro" id="IPR012933">
    <property type="entry name" value="HicA_mRNA_interferase"/>
</dbReference>
<sequence>MKRTDLIRQLEQAGCRLLRHGGRHDIYINPATGQKQPVPRHKEVDEHVARHILKHLGIMK</sequence>
<organism evidence="8 9">
    <name type="scientific">Desulfurivibrio alkaliphilus (strain DSM 19089 / UNIQEM U267 / AHT2)</name>
    <dbReference type="NCBI Taxonomy" id="589865"/>
    <lineage>
        <taxon>Bacteria</taxon>
        <taxon>Pseudomonadati</taxon>
        <taxon>Thermodesulfobacteriota</taxon>
        <taxon>Desulfobulbia</taxon>
        <taxon>Desulfobulbales</taxon>
        <taxon>Desulfobulbaceae</taxon>
        <taxon>Desulfurivibrio</taxon>
    </lineage>
</organism>
<evidence type="ECO:0000256" key="2">
    <source>
        <dbReference type="ARBA" id="ARBA00022649"/>
    </source>
</evidence>
<keyword evidence="2" id="KW-1277">Toxin-antitoxin system</keyword>
<dbReference type="eggNOG" id="COG1724">
    <property type="taxonomic scope" value="Bacteria"/>
</dbReference>
<name>D6Z5I1_DESAT</name>
<dbReference type="AlphaFoldDB" id="D6Z5I1"/>
<keyword evidence="5" id="KW-0378">Hydrolase</keyword>
<reference evidence="9" key="1">
    <citation type="submission" date="2010-02" db="EMBL/GenBank/DDBJ databases">
        <title>Complete sequence of Desulfurivibrio alkaliphilus AHT2.</title>
        <authorList>
            <consortium name="US DOE Joint Genome Institute"/>
            <person name="Pitluck S."/>
            <person name="Chertkov O."/>
            <person name="Detter J.C."/>
            <person name="Han C."/>
            <person name="Tapia R."/>
            <person name="Larimer F."/>
            <person name="Land M."/>
            <person name="Hauser L."/>
            <person name="Kyrpides N."/>
            <person name="Mikhailova N."/>
            <person name="Sorokin D.Y."/>
            <person name="Muyzer G."/>
            <person name="Woyke T."/>
        </authorList>
    </citation>
    <scope>NUCLEOTIDE SEQUENCE [LARGE SCALE GENOMIC DNA]</scope>
    <source>
        <strain evidence="9">DSM 19089 / UNIQEM U267 / AHT2</strain>
    </source>
</reference>
<dbReference type="EMBL" id="CP001940">
    <property type="protein sequence ID" value="ADH86718.1"/>
    <property type="molecule type" value="Genomic_DNA"/>
</dbReference>
<dbReference type="InterPro" id="IPR038570">
    <property type="entry name" value="HicA_sf"/>
</dbReference>
<keyword evidence="4" id="KW-0255">Endonuclease</keyword>
<protein>
    <submittedName>
        <fullName evidence="8">YcfA family protein</fullName>
    </submittedName>
</protein>
<evidence type="ECO:0000256" key="6">
    <source>
        <dbReference type="ARBA" id="ARBA00022884"/>
    </source>
</evidence>
<dbReference type="KEGG" id="dak:DaAHT2_2044"/>
<gene>
    <name evidence="8" type="ordered locus">DaAHT2_2044</name>
</gene>
<dbReference type="GO" id="GO:0004519">
    <property type="term" value="F:endonuclease activity"/>
    <property type="evidence" value="ECO:0007669"/>
    <property type="project" value="UniProtKB-KW"/>
</dbReference>
<evidence type="ECO:0000256" key="4">
    <source>
        <dbReference type="ARBA" id="ARBA00022759"/>
    </source>
</evidence>
<keyword evidence="6" id="KW-0694">RNA-binding</keyword>
<accession>D6Z5I1</accession>
<comment type="similarity">
    <text evidence="1">Belongs to the HicA mRNA interferase family.</text>
</comment>
<dbReference type="STRING" id="589865.DaAHT2_2044"/>
<dbReference type="GO" id="GO:0016787">
    <property type="term" value="F:hydrolase activity"/>
    <property type="evidence" value="ECO:0007669"/>
    <property type="project" value="UniProtKB-KW"/>
</dbReference>
<keyword evidence="9" id="KW-1185">Reference proteome</keyword>
<proteinExistence type="inferred from homology"/>
<evidence type="ECO:0000313" key="8">
    <source>
        <dbReference type="EMBL" id="ADH86718.1"/>
    </source>
</evidence>
<keyword evidence="7" id="KW-0346">Stress response</keyword>
<evidence type="ECO:0000256" key="5">
    <source>
        <dbReference type="ARBA" id="ARBA00022801"/>
    </source>
</evidence>
<dbReference type="OrthoDB" id="9799039at2"/>
<dbReference type="HOGENOM" id="CLU_164851_7_2_7"/>
<dbReference type="SUPFAM" id="SSF54786">
    <property type="entry name" value="YcfA/nrd intein domain"/>
    <property type="match status" value="1"/>
</dbReference>
<dbReference type="InParanoid" id="D6Z5I1"/>
<dbReference type="Proteomes" id="UP000001508">
    <property type="component" value="Chromosome"/>
</dbReference>